<dbReference type="Gene3D" id="3.20.20.80">
    <property type="entry name" value="Glycosidases"/>
    <property type="match status" value="1"/>
</dbReference>
<dbReference type="InterPro" id="IPR008979">
    <property type="entry name" value="Galactose-bd-like_sf"/>
</dbReference>
<feature type="signal peptide" evidence="4">
    <location>
        <begin position="1"/>
        <end position="21"/>
    </location>
</feature>
<dbReference type="GO" id="GO:0004553">
    <property type="term" value="F:hydrolase activity, hydrolyzing O-glycosyl compounds"/>
    <property type="evidence" value="ECO:0007669"/>
    <property type="project" value="InterPro"/>
</dbReference>
<accession>A0A7X9P1G7</accession>
<dbReference type="Pfam" id="PF02837">
    <property type="entry name" value="Glyco_hydro_2_N"/>
    <property type="match status" value="1"/>
</dbReference>
<dbReference type="PROSITE" id="PS51257">
    <property type="entry name" value="PROKAR_LIPOPROTEIN"/>
    <property type="match status" value="1"/>
</dbReference>
<evidence type="ECO:0000256" key="3">
    <source>
        <dbReference type="ARBA" id="ARBA00023295"/>
    </source>
</evidence>
<evidence type="ECO:0000256" key="1">
    <source>
        <dbReference type="ARBA" id="ARBA00007401"/>
    </source>
</evidence>
<evidence type="ECO:0000256" key="2">
    <source>
        <dbReference type="ARBA" id="ARBA00022801"/>
    </source>
</evidence>
<dbReference type="SUPFAM" id="SSF49373">
    <property type="entry name" value="Invasin/intimin cell-adhesion fragments"/>
    <property type="match status" value="1"/>
</dbReference>
<dbReference type="GO" id="GO:0005975">
    <property type="term" value="P:carbohydrate metabolic process"/>
    <property type="evidence" value="ECO:0007669"/>
    <property type="project" value="InterPro"/>
</dbReference>
<evidence type="ECO:0000259" key="5">
    <source>
        <dbReference type="Pfam" id="PF00703"/>
    </source>
</evidence>
<dbReference type="AlphaFoldDB" id="A0A7X9P1G7"/>
<sequence length="842" mass="96462">MKRIIVLLLGLWMMSCSQQQANLQREIDFNFDWKFTLVEDTLPPNNVPLADQDWRDIRLPHDWSVEASFDSTLEGCVGYLPGGVGVYQKHFKTPVDLEKQNVFVLFDGVYNNATFWINGKKLGVNPYGYSPVYYDLSSYLKTNGEENSITVHVDHSRFADSRWYTGSGIYRNVKLITVDKLHIPIWGTFITTPEVTKEASKVHLQIELENNYTTDQNVEVVTSIVDAKGTELSKATSNTSLKSNQRNKITQDFTVKSPKLWSPESPTLYSALTQLKVDGKVVDEYSTPFGIRTIEFKVDEGFYLNGENTLVKGVCLHHDAGLVGTAVPLGIWERRLKLLKEGGVNAIRTSHNPFSKEFLDLCDRMGFLVQHELFDEFDYAKDKRQNFHDRHSDYATRGYDEHFQQWAKSDLQRTMRRDRNHPSVFQWSIGNEIEWTYLHYRYITGFYTDPKNPNKNKGFFGKPPMFTPEELKVRYDNWEKGEYILAETAKKLNDWVKEMDDTRPTTANLIIPQVSHVSGYADAVDIPGYSYRNVIFPWTKKYFPNTQVTTNECPGTWDDWKQVLEYPGVFSIFMWTGIDYIGERNERWPEKSAWGDMLDLAGFKVTGWNYFKSIWKDEPHISIGTLPLKKSGFKAHEMSGLPVAKNKGSYKWRNSNWHWNYKKGEKVLVEVTSNYATVELLLNGKSLGYRSMSDSPGRIMRWVVPFEEGELVARAKFGKEETVATLKSAGKPSQFTISADKKQLKADAYDVSHIVFQLKDKEGIPVKTEDVRVTFEVEGNAKLLGVDNGAWTNIQDFQSNTLTTSQGRALTIIQTTKEAGDIKITAKAEGYPDQTINLKSTH</sequence>
<dbReference type="InterPro" id="IPR006103">
    <property type="entry name" value="Glyco_hydro_2_cat"/>
</dbReference>
<evidence type="ECO:0000313" key="11">
    <source>
        <dbReference type="Proteomes" id="UP000576082"/>
    </source>
</evidence>
<dbReference type="Pfam" id="PF00703">
    <property type="entry name" value="Glyco_hydro_2"/>
    <property type="match status" value="1"/>
</dbReference>
<comment type="similarity">
    <text evidence="1">Belongs to the glycosyl hydrolase 2 family.</text>
</comment>
<keyword evidence="2" id="KW-0378">Hydrolase</keyword>
<dbReference type="Pfam" id="PF18565">
    <property type="entry name" value="Glyco_hydro2_C5"/>
    <property type="match status" value="1"/>
</dbReference>
<dbReference type="PRINTS" id="PR00132">
    <property type="entry name" value="GLHYDRLASE2"/>
</dbReference>
<feature type="chain" id="PRO_5031482097" evidence="4">
    <location>
        <begin position="22"/>
        <end position="842"/>
    </location>
</feature>
<name>A0A7X9P1G7_9BACT</name>
<dbReference type="InterPro" id="IPR008964">
    <property type="entry name" value="Invasin/intimin_cell_adhesion"/>
</dbReference>
<feature type="domain" description="Glycoside hydrolase family 2 immunoglobulin-like beta-sandwich" evidence="5">
    <location>
        <begin position="190"/>
        <end position="292"/>
    </location>
</feature>
<dbReference type="Pfam" id="PF16355">
    <property type="entry name" value="DUF4982"/>
    <property type="match status" value="1"/>
</dbReference>
<dbReference type="InterPro" id="IPR006104">
    <property type="entry name" value="Glyco_hydro_2_N"/>
</dbReference>
<keyword evidence="4" id="KW-0732">Signal</keyword>
<protein>
    <submittedName>
        <fullName evidence="10">DUF4982 domain-containing protein</fullName>
    </submittedName>
</protein>
<dbReference type="InterPro" id="IPR013783">
    <property type="entry name" value="Ig-like_fold"/>
</dbReference>
<dbReference type="InterPro" id="IPR036156">
    <property type="entry name" value="Beta-gal/glucu_dom_sf"/>
</dbReference>
<dbReference type="SUPFAM" id="SSF49303">
    <property type="entry name" value="beta-Galactosidase/glucuronidase domain"/>
    <property type="match status" value="1"/>
</dbReference>
<dbReference type="Gene3D" id="2.60.120.260">
    <property type="entry name" value="Galactose-binding domain-like"/>
    <property type="match status" value="1"/>
</dbReference>
<dbReference type="Gene3D" id="2.60.40.10">
    <property type="entry name" value="Immunoglobulins"/>
    <property type="match status" value="3"/>
</dbReference>
<keyword evidence="11" id="KW-1185">Reference proteome</keyword>
<evidence type="ECO:0000259" key="9">
    <source>
        <dbReference type="Pfam" id="PF18565"/>
    </source>
</evidence>
<evidence type="ECO:0000313" key="10">
    <source>
        <dbReference type="EMBL" id="NME67791.1"/>
    </source>
</evidence>
<evidence type="ECO:0000256" key="4">
    <source>
        <dbReference type="SAM" id="SignalP"/>
    </source>
</evidence>
<feature type="domain" description="Glycosyl hydrolases family 2 sugar binding" evidence="7">
    <location>
        <begin position="83"/>
        <end position="177"/>
    </location>
</feature>
<feature type="domain" description="Glycoside hydrolase family 2 catalytic" evidence="6">
    <location>
        <begin position="299"/>
        <end position="435"/>
    </location>
</feature>
<feature type="domain" description="Glycoside hydrolase family 2" evidence="9">
    <location>
        <begin position="737"/>
        <end position="836"/>
    </location>
</feature>
<comment type="caution">
    <text evidence="10">The sequence shown here is derived from an EMBL/GenBank/DDBJ whole genome shotgun (WGS) entry which is preliminary data.</text>
</comment>
<dbReference type="Proteomes" id="UP000576082">
    <property type="component" value="Unassembled WGS sequence"/>
</dbReference>
<dbReference type="InterPro" id="IPR051913">
    <property type="entry name" value="GH2_Domain-Containing"/>
</dbReference>
<organism evidence="10 11">
    <name type="scientific">Flammeovirga aprica JL-4</name>
    <dbReference type="NCBI Taxonomy" id="694437"/>
    <lineage>
        <taxon>Bacteria</taxon>
        <taxon>Pseudomonadati</taxon>
        <taxon>Bacteroidota</taxon>
        <taxon>Cytophagia</taxon>
        <taxon>Cytophagales</taxon>
        <taxon>Flammeovirgaceae</taxon>
        <taxon>Flammeovirga</taxon>
    </lineage>
</organism>
<dbReference type="InterPro" id="IPR017853">
    <property type="entry name" value="GH"/>
</dbReference>
<dbReference type="SUPFAM" id="SSF51445">
    <property type="entry name" value="(Trans)glycosidases"/>
    <property type="match status" value="1"/>
</dbReference>
<dbReference type="EMBL" id="JABANE010000015">
    <property type="protein sequence ID" value="NME67791.1"/>
    <property type="molecule type" value="Genomic_DNA"/>
</dbReference>
<gene>
    <name evidence="10" type="ORF">HHU12_07445</name>
</gene>
<dbReference type="Pfam" id="PF02836">
    <property type="entry name" value="Glyco_hydro_2_C"/>
    <property type="match status" value="1"/>
</dbReference>
<dbReference type="InterPro" id="IPR006102">
    <property type="entry name" value="Ig-like_GH2"/>
</dbReference>
<evidence type="ECO:0000259" key="6">
    <source>
        <dbReference type="Pfam" id="PF02836"/>
    </source>
</evidence>
<dbReference type="InterPro" id="IPR032311">
    <property type="entry name" value="DUF4982"/>
</dbReference>
<proteinExistence type="inferred from homology"/>
<evidence type="ECO:0000259" key="7">
    <source>
        <dbReference type="Pfam" id="PF02837"/>
    </source>
</evidence>
<feature type="domain" description="DUF4982" evidence="8">
    <location>
        <begin position="664"/>
        <end position="719"/>
    </location>
</feature>
<keyword evidence="3" id="KW-0326">Glycosidase</keyword>
<reference evidence="10 11" key="1">
    <citation type="submission" date="2020-04" db="EMBL/GenBank/DDBJ databases">
        <title>Flammeovirga sp. SR4, a novel species isolated from seawater.</title>
        <authorList>
            <person name="Wang X."/>
        </authorList>
    </citation>
    <scope>NUCLEOTIDE SEQUENCE [LARGE SCALE GENOMIC DNA]</scope>
    <source>
        <strain evidence="10 11">ATCC 23126</strain>
    </source>
</reference>
<dbReference type="SUPFAM" id="SSF49785">
    <property type="entry name" value="Galactose-binding domain-like"/>
    <property type="match status" value="1"/>
</dbReference>
<evidence type="ECO:0000259" key="8">
    <source>
        <dbReference type="Pfam" id="PF16355"/>
    </source>
</evidence>
<dbReference type="InterPro" id="IPR006101">
    <property type="entry name" value="Glyco_hydro_2"/>
</dbReference>
<dbReference type="InterPro" id="IPR040605">
    <property type="entry name" value="Glyco_hydro2_dom5"/>
</dbReference>
<dbReference type="PANTHER" id="PTHR42732">
    <property type="entry name" value="BETA-GALACTOSIDASE"/>
    <property type="match status" value="1"/>
</dbReference>
<dbReference type="PANTHER" id="PTHR42732:SF1">
    <property type="entry name" value="BETA-MANNOSIDASE"/>
    <property type="match status" value="1"/>
</dbReference>
<dbReference type="RefSeq" id="WP_169656121.1">
    <property type="nucleotide sequence ID" value="NZ_JABANE010000015.1"/>
</dbReference>